<dbReference type="InterPro" id="IPR036162">
    <property type="entry name" value="Resolvase-like_N_sf"/>
</dbReference>
<dbReference type="InterPro" id="IPR006119">
    <property type="entry name" value="Resolv_N"/>
</dbReference>
<comment type="caution">
    <text evidence="3">The sequence shown here is derived from an EMBL/GenBank/DDBJ whole genome shotgun (WGS) entry which is preliminary data.</text>
</comment>
<dbReference type="Proteomes" id="UP001501624">
    <property type="component" value="Unassembled WGS sequence"/>
</dbReference>
<dbReference type="InterPro" id="IPR038109">
    <property type="entry name" value="DNA_bind_recomb_sf"/>
</dbReference>
<protein>
    <recommendedName>
        <fullName evidence="5">Recombinase</fullName>
    </recommendedName>
</protein>
<dbReference type="InterPro" id="IPR050639">
    <property type="entry name" value="SSR_resolvase"/>
</dbReference>
<feature type="domain" description="Recombinase" evidence="2">
    <location>
        <begin position="160"/>
        <end position="273"/>
    </location>
</feature>
<organism evidence="3 4">
    <name type="scientific">Amycolatopsis tucumanensis</name>
    <dbReference type="NCBI Taxonomy" id="401106"/>
    <lineage>
        <taxon>Bacteria</taxon>
        <taxon>Bacillati</taxon>
        <taxon>Actinomycetota</taxon>
        <taxon>Actinomycetes</taxon>
        <taxon>Pseudonocardiales</taxon>
        <taxon>Pseudonocardiaceae</taxon>
        <taxon>Amycolatopsis</taxon>
    </lineage>
</organism>
<dbReference type="Gene3D" id="3.40.50.1390">
    <property type="entry name" value="Resolvase, N-terminal catalytic domain"/>
    <property type="match status" value="1"/>
</dbReference>
<dbReference type="RefSeq" id="WP_237337648.1">
    <property type="nucleotide sequence ID" value="NZ_BAABCM010000020.1"/>
</dbReference>
<dbReference type="EMBL" id="BAABCM010000020">
    <property type="protein sequence ID" value="GAA3852024.1"/>
    <property type="molecule type" value="Genomic_DNA"/>
</dbReference>
<sequence>MTHKVGIYCRISRDRIGAGLGVERQEEDCRELAERLGGDVVDVYVDNDISAYSGKRRPNYERLLADVEAGRVTAVVAWHTDRLHRAPMELERYITACEPRNVPTYTVKAGELDLTTAAGRMTARITGAVARHESEQKSERLARQRRQAMEQGRWIGGRRPFGFEDDGMTVRAVEADALRSAARRVLAGDTVRSIFREWNAAGLTTVTGQPWTGSSLREVLLRPRNTAKVGKLRRPYGDVGAALDKMPDAQWPAILDRELYRALAQKLVDPARTAHRGVSRRLVGSWLYRCECGQPLRSGGLSSTGKPRYMCSEMHLVRTAQPLDELVLGMTAAILDREGTALLAPAVDLTPHRERLAVLRAKSEELASLYADPDGGMTIEQFQVANKRLQGGIKHLETEIARHTAGDALAGVADAARPGETFLGLDIDRQRAIIDCLMTVTVKRIGRGRPQNTFDPGSVVMTPKR</sequence>
<dbReference type="PROSITE" id="PS51737">
    <property type="entry name" value="RECOMBINASE_DNA_BIND"/>
    <property type="match status" value="1"/>
</dbReference>
<evidence type="ECO:0008006" key="5">
    <source>
        <dbReference type="Google" id="ProtNLM"/>
    </source>
</evidence>
<proteinExistence type="predicted"/>
<dbReference type="Pfam" id="PF07508">
    <property type="entry name" value="Recombinase"/>
    <property type="match status" value="1"/>
</dbReference>
<dbReference type="PANTHER" id="PTHR30461:SF23">
    <property type="entry name" value="DNA RECOMBINASE-RELATED"/>
    <property type="match status" value="1"/>
</dbReference>
<dbReference type="SUPFAM" id="SSF53041">
    <property type="entry name" value="Resolvase-like"/>
    <property type="match status" value="1"/>
</dbReference>
<dbReference type="Pfam" id="PF00239">
    <property type="entry name" value="Resolvase"/>
    <property type="match status" value="1"/>
</dbReference>
<reference evidence="4" key="1">
    <citation type="journal article" date="2019" name="Int. J. Syst. Evol. Microbiol.">
        <title>The Global Catalogue of Microorganisms (GCM) 10K type strain sequencing project: providing services to taxonomists for standard genome sequencing and annotation.</title>
        <authorList>
            <consortium name="The Broad Institute Genomics Platform"/>
            <consortium name="The Broad Institute Genome Sequencing Center for Infectious Disease"/>
            <person name="Wu L."/>
            <person name="Ma J."/>
        </authorList>
    </citation>
    <scope>NUCLEOTIDE SEQUENCE [LARGE SCALE GENOMIC DNA]</scope>
    <source>
        <strain evidence="4">JCM 17017</strain>
    </source>
</reference>
<accession>A0ABP7JR71</accession>
<evidence type="ECO:0000313" key="3">
    <source>
        <dbReference type="EMBL" id="GAA3852024.1"/>
    </source>
</evidence>
<dbReference type="CDD" id="cd00338">
    <property type="entry name" value="Ser_Recombinase"/>
    <property type="match status" value="1"/>
</dbReference>
<dbReference type="Gene3D" id="3.90.1750.20">
    <property type="entry name" value="Putative Large Serine Recombinase, Chain B, Domain 2"/>
    <property type="match status" value="1"/>
</dbReference>
<dbReference type="SMART" id="SM00857">
    <property type="entry name" value="Resolvase"/>
    <property type="match status" value="1"/>
</dbReference>
<gene>
    <name evidence="3" type="ORF">GCM10022380_82410</name>
</gene>
<dbReference type="PANTHER" id="PTHR30461">
    <property type="entry name" value="DNA-INVERTASE FROM LAMBDOID PROPHAGE"/>
    <property type="match status" value="1"/>
</dbReference>
<name>A0ABP7JR71_9PSEU</name>
<evidence type="ECO:0000313" key="4">
    <source>
        <dbReference type="Proteomes" id="UP001501624"/>
    </source>
</evidence>
<feature type="domain" description="Resolvase/invertase-type recombinase catalytic" evidence="1">
    <location>
        <begin position="4"/>
        <end position="152"/>
    </location>
</feature>
<keyword evidence="4" id="KW-1185">Reference proteome</keyword>
<dbReference type="PROSITE" id="PS51736">
    <property type="entry name" value="RECOMBINASES_3"/>
    <property type="match status" value="1"/>
</dbReference>
<evidence type="ECO:0000259" key="1">
    <source>
        <dbReference type="PROSITE" id="PS51736"/>
    </source>
</evidence>
<evidence type="ECO:0000259" key="2">
    <source>
        <dbReference type="PROSITE" id="PS51737"/>
    </source>
</evidence>
<dbReference type="InterPro" id="IPR011109">
    <property type="entry name" value="DNA_bind_recombinase_dom"/>
</dbReference>